<dbReference type="Gene3D" id="3.40.190.10">
    <property type="entry name" value="Periplasmic binding protein-like II"/>
    <property type="match status" value="2"/>
</dbReference>
<evidence type="ECO:0000256" key="4">
    <source>
        <dbReference type="ARBA" id="ARBA00023139"/>
    </source>
</evidence>
<keyword evidence="10" id="KW-1185">Reference proteome</keyword>
<dbReference type="RefSeq" id="WP_113920657.1">
    <property type="nucleotide sequence ID" value="NZ_QNRX01000008.1"/>
</dbReference>
<evidence type="ECO:0000256" key="3">
    <source>
        <dbReference type="ARBA" id="ARBA00023136"/>
    </source>
</evidence>
<comment type="subcellular location">
    <subcellularLocation>
        <location evidence="1">Membrane</location>
        <topology evidence="1">Lipid-anchor</topology>
    </subcellularLocation>
</comment>
<feature type="lipid moiety-binding region" description="S-diacylglycerol cysteine" evidence="7">
    <location>
        <position position="21"/>
    </location>
</feature>
<evidence type="ECO:0000256" key="2">
    <source>
        <dbReference type="ARBA" id="ARBA00022729"/>
    </source>
</evidence>
<proteinExistence type="inferred from homology"/>
<dbReference type="PROSITE" id="PS51257">
    <property type="entry name" value="PROKAR_LIPOPROTEIN"/>
    <property type="match status" value="1"/>
</dbReference>
<feature type="chain" id="PRO_5038742335" description="Lipoprotein" evidence="8">
    <location>
        <begin position="24"/>
        <end position="268"/>
    </location>
</feature>
<dbReference type="PANTHER" id="PTHR30429">
    <property type="entry name" value="D-METHIONINE-BINDING LIPOPROTEIN METQ"/>
    <property type="match status" value="1"/>
</dbReference>
<comment type="similarity">
    <text evidence="6">Belongs to the nlpA lipoprotein family.</text>
</comment>
<evidence type="ECO:0000313" key="10">
    <source>
        <dbReference type="Proteomes" id="UP000253490"/>
    </source>
</evidence>
<keyword evidence="5 6" id="KW-0449">Lipoprotein</keyword>
<evidence type="ECO:0000256" key="8">
    <source>
        <dbReference type="SAM" id="SignalP"/>
    </source>
</evidence>
<keyword evidence="4" id="KW-0564">Palmitate</keyword>
<name>A0A366I8Q7_9FIRM</name>
<sequence length="268" mass="29011">MKKVISLLTVAVLSIFVFVGCSASDDKIITIGASPSPHAEILGVAKEVLAEEGYTLEIKEFTDYVVPNTALDSGDIDANFFQHKPYLDDFNAQKGTELASIATIHYEPLGLYPGKTTSLNELADGATIAVPNDTTNEARALLLLESAGLIKVDPNAGLQATIRDITDNPKNLVIKEIEAAQVARMLEDVDMAVVNGNYALLAELDVENDALVKEEKDSLAATTYANIVAVHQGDEEREDLKALVKALQSEKVKEFIQEKYEGSVVPMF</sequence>
<comment type="caution">
    <text evidence="9">The sequence shown here is derived from an EMBL/GenBank/DDBJ whole genome shotgun (WGS) entry which is preliminary data.</text>
</comment>
<dbReference type="Pfam" id="PF03180">
    <property type="entry name" value="Lipoprotein_9"/>
    <property type="match status" value="1"/>
</dbReference>
<dbReference type="GO" id="GO:0016020">
    <property type="term" value="C:membrane"/>
    <property type="evidence" value="ECO:0007669"/>
    <property type="project" value="UniProtKB-SubCell"/>
</dbReference>
<keyword evidence="3" id="KW-0472">Membrane</keyword>
<dbReference type="InterPro" id="IPR004872">
    <property type="entry name" value="Lipoprotein_NlpA"/>
</dbReference>
<evidence type="ECO:0000313" key="9">
    <source>
        <dbReference type="EMBL" id="RBP64510.1"/>
    </source>
</evidence>
<dbReference type="Proteomes" id="UP000253490">
    <property type="component" value="Unassembled WGS sequence"/>
</dbReference>
<evidence type="ECO:0000256" key="6">
    <source>
        <dbReference type="PIRNR" id="PIRNR002854"/>
    </source>
</evidence>
<dbReference type="PIRSF" id="PIRSF002854">
    <property type="entry name" value="MetQ"/>
    <property type="match status" value="1"/>
</dbReference>
<evidence type="ECO:0000256" key="1">
    <source>
        <dbReference type="ARBA" id="ARBA00004635"/>
    </source>
</evidence>
<dbReference type="OrthoDB" id="9812878at2"/>
<dbReference type="PANTHER" id="PTHR30429:SF0">
    <property type="entry name" value="METHIONINE-BINDING LIPOPROTEIN METQ"/>
    <property type="match status" value="1"/>
</dbReference>
<accession>A0A366I8Q7</accession>
<dbReference type="EMBL" id="QNRX01000008">
    <property type="protein sequence ID" value="RBP64510.1"/>
    <property type="molecule type" value="Genomic_DNA"/>
</dbReference>
<protein>
    <recommendedName>
        <fullName evidence="6">Lipoprotein</fullName>
    </recommendedName>
</protein>
<dbReference type="AlphaFoldDB" id="A0A366I8Q7"/>
<feature type="signal peptide" evidence="8">
    <location>
        <begin position="1"/>
        <end position="23"/>
    </location>
</feature>
<dbReference type="CDD" id="cd13597">
    <property type="entry name" value="PBP2_lipoprotein_Tp32"/>
    <property type="match status" value="1"/>
</dbReference>
<evidence type="ECO:0000256" key="5">
    <source>
        <dbReference type="ARBA" id="ARBA00023288"/>
    </source>
</evidence>
<dbReference type="SUPFAM" id="SSF53850">
    <property type="entry name" value="Periplasmic binding protein-like II"/>
    <property type="match status" value="1"/>
</dbReference>
<keyword evidence="2 8" id="KW-0732">Signal</keyword>
<reference evidence="9 10" key="1">
    <citation type="submission" date="2018-06" db="EMBL/GenBank/DDBJ databases">
        <title>Genomic Encyclopedia of Type Strains, Phase IV (KMG-IV): sequencing the most valuable type-strain genomes for metagenomic binning, comparative biology and taxonomic classification.</title>
        <authorList>
            <person name="Goeker M."/>
        </authorList>
    </citation>
    <scope>NUCLEOTIDE SEQUENCE [LARGE SCALE GENOMIC DNA]</scope>
    <source>
        <strain evidence="9 10">DSM 22112</strain>
    </source>
</reference>
<evidence type="ECO:0000256" key="7">
    <source>
        <dbReference type="PIRSR" id="PIRSR002854-1"/>
    </source>
</evidence>
<organism evidence="9 10">
    <name type="scientific">Alkalibaculum bacchi</name>
    <dbReference type="NCBI Taxonomy" id="645887"/>
    <lineage>
        <taxon>Bacteria</taxon>
        <taxon>Bacillati</taxon>
        <taxon>Bacillota</taxon>
        <taxon>Clostridia</taxon>
        <taxon>Eubacteriales</taxon>
        <taxon>Eubacteriaceae</taxon>
        <taxon>Alkalibaculum</taxon>
    </lineage>
</organism>
<gene>
    <name evidence="9" type="ORF">DES36_108135</name>
</gene>